<protein>
    <submittedName>
        <fullName evidence="1">Uncharacterized protein</fullName>
    </submittedName>
</protein>
<accession>A0A2H3DM47</accession>
<dbReference type="OrthoDB" id="10480409at2759"/>
<organism evidence="1 2">
    <name type="scientific">Armillaria gallica</name>
    <name type="common">Bulbous honey fungus</name>
    <name type="synonym">Armillaria bulbosa</name>
    <dbReference type="NCBI Taxonomy" id="47427"/>
    <lineage>
        <taxon>Eukaryota</taxon>
        <taxon>Fungi</taxon>
        <taxon>Dikarya</taxon>
        <taxon>Basidiomycota</taxon>
        <taxon>Agaricomycotina</taxon>
        <taxon>Agaricomycetes</taxon>
        <taxon>Agaricomycetidae</taxon>
        <taxon>Agaricales</taxon>
        <taxon>Marasmiineae</taxon>
        <taxon>Physalacriaceae</taxon>
        <taxon>Armillaria</taxon>
    </lineage>
</organism>
<dbReference type="Proteomes" id="UP000217790">
    <property type="component" value="Unassembled WGS sequence"/>
</dbReference>
<dbReference type="InParanoid" id="A0A2H3DM47"/>
<name>A0A2H3DM47_ARMGA</name>
<keyword evidence="2" id="KW-1185">Reference proteome</keyword>
<dbReference type="AlphaFoldDB" id="A0A2H3DM47"/>
<sequence length="127" mass="14162">MFSVFFIMSLICLFRDNSITRGRQGCYSTDRFLHICQAYSYRALKVYSFLKITCILITGVRFCTPASRATSSTRWAIALNCRFMSAAPTCKAGTETVVKKRIPGWPSVTILVLSTTEFEGSGSAGRF</sequence>
<proteinExistence type="predicted"/>
<dbReference type="EMBL" id="KZ293669">
    <property type="protein sequence ID" value="PBK89313.1"/>
    <property type="molecule type" value="Genomic_DNA"/>
</dbReference>
<gene>
    <name evidence="1" type="ORF">ARMGADRAFT_340228</name>
</gene>
<evidence type="ECO:0000313" key="2">
    <source>
        <dbReference type="Proteomes" id="UP000217790"/>
    </source>
</evidence>
<evidence type="ECO:0000313" key="1">
    <source>
        <dbReference type="EMBL" id="PBK89313.1"/>
    </source>
</evidence>
<reference evidence="2" key="1">
    <citation type="journal article" date="2017" name="Nat. Ecol. Evol.">
        <title>Genome expansion and lineage-specific genetic innovations in the forest pathogenic fungi Armillaria.</title>
        <authorList>
            <person name="Sipos G."/>
            <person name="Prasanna A.N."/>
            <person name="Walter M.C."/>
            <person name="O'Connor E."/>
            <person name="Balint B."/>
            <person name="Krizsan K."/>
            <person name="Kiss B."/>
            <person name="Hess J."/>
            <person name="Varga T."/>
            <person name="Slot J."/>
            <person name="Riley R."/>
            <person name="Boka B."/>
            <person name="Rigling D."/>
            <person name="Barry K."/>
            <person name="Lee J."/>
            <person name="Mihaltcheva S."/>
            <person name="LaButti K."/>
            <person name="Lipzen A."/>
            <person name="Waldron R."/>
            <person name="Moloney N.M."/>
            <person name="Sperisen C."/>
            <person name="Kredics L."/>
            <person name="Vagvoelgyi C."/>
            <person name="Patrignani A."/>
            <person name="Fitzpatrick D."/>
            <person name="Nagy I."/>
            <person name="Doyle S."/>
            <person name="Anderson J.B."/>
            <person name="Grigoriev I.V."/>
            <person name="Gueldener U."/>
            <person name="Muensterkoetter M."/>
            <person name="Nagy L.G."/>
        </authorList>
    </citation>
    <scope>NUCLEOTIDE SEQUENCE [LARGE SCALE GENOMIC DNA]</scope>
    <source>
        <strain evidence="2">Ar21-2</strain>
    </source>
</reference>